<accession>A0A182F4H3</accession>
<dbReference type="EnsemblMetazoa" id="AALB001363-RA">
    <property type="protein sequence ID" value="AALB001363-PA"/>
    <property type="gene ID" value="AALB001363"/>
</dbReference>
<dbReference type="Proteomes" id="UP000069272">
    <property type="component" value="Chromosome 2L"/>
</dbReference>
<protein>
    <submittedName>
        <fullName evidence="1">Uncharacterized protein</fullName>
    </submittedName>
</protein>
<dbReference type="STRING" id="7167.A0A182F4H3"/>
<reference evidence="1" key="2">
    <citation type="submission" date="2022-08" db="UniProtKB">
        <authorList>
            <consortium name="EnsemblMetazoa"/>
        </authorList>
    </citation>
    <scope>IDENTIFICATION</scope>
    <source>
        <strain evidence="1">STECLA/ALBI9_A</strain>
    </source>
</reference>
<keyword evidence="2" id="KW-1185">Reference proteome</keyword>
<evidence type="ECO:0000313" key="1">
    <source>
        <dbReference type="EnsemblMetazoa" id="AALB001363-PA"/>
    </source>
</evidence>
<name>A0A182F4H3_ANOAL</name>
<dbReference type="AlphaFoldDB" id="A0A182F4H3"/>
<proteinExistence type="predicted"/>
<organism evidence="1 2">
    <name type="scientific">Anopheles albimanus</name>
    <name type="common">New world malaria mosquito</name>
    <dbReference type="NCBI Taxonomy" id="7167"/>
    <lineage>
        <taxon>Eukaryota</taxon>
        <taxon>Metazoa</taxon>
        <taxon>Ecdysozoa</taxon>
        <taxon>Arthropoda</taxon>
        <taxon>Hexapoda</taxon>
        <taxon>Insecta</taxon>
        <taxon>Pterygota</taxon>
        <taxon>Neoptera</taxon>
        <taxon>Endopterygota</taxon>
        <taxon>Diptera</taxon>
        <taxon>Nematocera</taxon>
        <taxon>Culicoidea</taxon>
        <taxon>Culicidae</taxon>
        <taxon>Anophelinae</taxon>
        <taxon>Anopheles</taxon>
    </lineage>
</organism>
<sequence length="80" mass="8919">MNSELVGAGGAFLHGVCRQHPRAVCYDGRPQKELFKSVRQLQQDMAQIKVQLADERTQRAHLQQLLVGHLETYGAANTTC</sequence>
<dbReference type="VEuPathDB" id="VectorBase:AALB001363"/>
<evidence type="ECO:0000313" key="2">
    <source>
        <dbReference type="Proteomes" id="UP000069272"/>
    </source>
</evidence>
<reference evidence="1 2" key="1">
    <citation type="journal article" date="2017" name="G3 (Bethesda)">
        <title>The Physical Genome Mapping of Anopheles albimanus Corrected Scaffold Misassemblies and Identified Interarm Rearrangements in Genus Anopheles.</title>
        <authorList>
            <person name="Artemov G.N."/>
            <person name="Peery A.N."/>
            <person name="Jiang X."/>
            <person name="Tu Z."/>
            <person name="Stegniy V.N."/>
            <person name="Sharakhova M.V."/>
            <person name="Sharakhov I.V."/>
        </authorList>
    </citation>
    <scope>NUCLEOTIDE SEQUENCE [LARGE SCALE GENOMIC DNA]</scope>
    <source>
        <strain evidence="1 2">ALBI9_A</strain>
    </source>
</reference>